<sequence length="76" mass="8516">MSEAAGHCYGNEPLTQAGWLFVQNETRQIIHWAMGFRNQIDFHRVKSFLQDSLVIKHPHWSVTAVAVNVGGGRPAT</sequence>
<organism evidence="1 2">
    <name type="scientific">Melastoma candidum</name>
    <dbReference type="NCBI Taxonomy" id="119954"/>
    <lineage>
        <taxon>Eukaryota</taxon>
        <taxon>Viridiplantae</taxon>
        <taxon>Streptophyta</taxon>
        <taxon>Embryophyta</taxon>
        <taxon>Tracheophyta</taxon>
        <taxon>Spermatophyta</taxon>
        <taxon>Magnoliopsida</taxon>
        <taxon>eudicotyledons</taxon>
        <taxon>Gunneridae</taxon>
        <taxon>Pentapetalae</taxon>
        <taxon>rosids</taxon>
        <taxon>malvids</taxon>
        <taxon>Myrtales</taxon>
        <taxon>Melastomataceae</taxon>
        <taxon>Melastomatoideae</taxon>
        <taxon>Melastomateae</taxon>
        <taxon>Melastoma</taxon>
    </lineage>
</organism>
<evidence type="ECO:0000313" key="1">
    <source>
        <dbReference type="EMBL" id="KAI4367604.1"/>
    </source>
</evidence>
<keyword evidence="2" id="KW-1185">Reference proteome</keyword>
<dbReference type="EMBL" id="CM042885">
    <property type="protein sequence ID" value="KAI4367604.1"/>
    <property type="molecule type" value="Genomic_DNA"/>
</dbReference>
<dbReference type="Proteomes" id="UP001057402">
    <property type="component" value="Chromosome 6"/>
</dbReference>
<protein>
    <submittedName>
        <fullName evidence="1">Uncharacterized protein</fullName>
    </submittedName>
</protein>
<accession>A0ACB9QM21</accession>
<gene>
    <name evidence="1" type="ORF">MLD38_023324</name>
</gene>
<proteinExistence type="predicted"/>
<name>A0ACB9QM21_9MYRT</name>
<reference evidence="2" key="1">
    <citation type="journal article" date="2023" name="Front. Plant Sci.">
        <title>Chromosomal-level genome assembly of Melastoma candidum provides insights into trichome evolution.</title>
        <authorList>
            <person name="Zhong Y."/>
            <person name="Wu W."/>
            <person name="Sun C."/>
            <person name="Zou P."/>
            <person name="Liu Y."/>
            <person name="Dai S."/>
            <person name="Zhou R."/>
        </authorList>
    </citation>
    <scope>NUCLEOTIDE SEQUENCE [LARGE SCALE GENOMIC DNA]</scope>
</reference>
<evidence type="ECO:0000313" key="2">
    <source>
        <dbReference type="Proteomes" id="UP001057402"/>
    </source>
</evidence>
<comment type="caution">
    <text evidence="1">The sequence shown here is derived from an EMBL/GenBank/DDBJ whole genome shotgun (WGS) entry which is preliminary data.</text>
</comment>